<reference evidence="3" key="1">
    <citation type="submission" date="2023-07" db="EMBL/GenBank/DDBJ databases">
        <title>Duganella aceri sp. nov., isolated from tree sap.</title>
        <authorList>
            <person name="Kim I.S."/>
        </authorList>
    </citation>
    <scope>NUCLEOTIDE SEQUENCE [LARGE SCALE GENOMIC DNA]</scope>
    <source>
        <strain evidence="3">SAP-35</strain>
    </source>
</reference>
<sequence length="171" mass="18553">MKGLSMRQFSATLMFSAYCLLSFAATISLNAGAQPLQAAVLWMAEPAPFDPLSVNRNFAAGMGSAKCADQQGHTDCIAVGDHAEMRWRANSQKKGSAETGYLRLTLNGCVNRREVEEVLAAPLRLDASGIPDRSTVITLSTRHWTPDQTWRVDLAFNGDCATILTMATVPF</sequence>
<name>A0ABX0FKJ3_9BURK</name>
<dbReference type="RefSeq" id="WP_166103207.1">
    <property type="nucleotide sequence ID" value="NZ_JAADJT010000005.1"/>
</dbReference>
<protein>
    <submittedName>
        <fullName evidence="2">Uncharacterized protein</fullName>
    </submittedName>
</protein>
<accession>A0ABX0FKJ3</accession>
<keyword evidence="3" id="KW-1185">Reference proteome</keyword>
<dbReference type="EMBL" id="JAADJT010000005">
    <property type="protein sequence ID" value="NGZ85104.1"/>
    <property type="molecule type" value="Genomic_DNA"/>
</dbReference>
<gene>
    <name evidence="2" type="ORF">GW587_12680</name>
</gene>
<evidence type="ECO:0000256" key="1">
    <source>
        <dbReference type="SAM" id="SignalP"/>
    </source>
</evidence>
<keyword evidence="1" id="KW-0732">Signal</keyword>
<comment type="caution">
    <text evidence="2">The sequence shown here is derived from an EMBL/GenBank/DDBJ whole genome shotgun (WGS) entry which is preliminary data.</text>
</comment>
<feature type="signal peptide" evidence="1">
    <location>
        <begin position="1"/>
        <end position="33"/>
    </location>
</feature>
<evidence type="ECO:0000313" key="2">
    <source>
        <dbReference type="EMBL" id="NGZ85104.1"/>
    </source>
</evidence>
<feature type="chain" id="PRO_5046875410" evidence="1">
    <location>
        <begin position="34"/>
        <end position="171"/>
    </location>
</feature>
<evidence type="ECO:0000313" key="3">
    <source>
        <dbReference type="Proteomes" id="UP000666369"/>
    </source>
</evidence>
<organism evidence="2 3">
    <name type="scientific">Duganella aceris</name>
    <dbReference type="NCBI Taxonomy" id="2703883"/>
    <lineage>
        <taxon>Bacteria</taxon>
        <taxon>Pseudomonadati</taxon>
        <taxon>Pseudomonadota</taxon>
        <taxon>Betaproteobacteria</taxon>
        <taxon>Burkholderiales</taxon>
        <taxon>Oxalobacteraceae</taxon>
        <taxon>Telluria group</taxon>
        <taxon>Duganella</taxon>
    </lineage>
</organism>
<proteinExistence type="predicted"/>
<dbReference type="Proteomes" id="UP000666369">
    <property type="component" value="Unassembled WGS sequence"/>
</dbReference>